<comment type="caution">
    <text evidence="3">The sequence shown here is derived from an EMBL/GenBank/DDBJ whole genome shotgun (WGS) entry which is preliminary data.</text>
</comment>
<keyword evidence="1" id="KW-1133">Transmembrane helix</keyword>
<organism evidence="3 4">
    <name type="scientific">Methyloprofundus sedimenti</name>
    <dbReference type="NCBI Taxonomy" id="1420851"/>
    <lineage>
        <taxon>Bacteria</taxon>
        <taxon>Pseudomonadati</taxon>
        <taxon>Pseudomonadota</taxon>
        <taxon>Gammaproteobacteria</taxon>
        <taxon>Methylococcales</taxon>
        <taxon>Methylococcaceae</taxon>
        <taxon>Methyloprofundus</taxon>
    </lineage>
</organism>
<dbReference type="PIRSF" id="PIRSF500176">
    <property type="entry name" value="L_ASNase"/>
    <property type="match status" value="1"/>
</dbReference>
<keyword evidence="1" id="KW-0812">Transmembrane</keyword>
<dbReference type="Gene3D" id="3.40.50.1170">
    <property type="entry name" value="L-asparaginase, N-terminal domain"/>
    <property type="match status" value="1"/>
</dbReference>
<dbReference type="AlphaFoldDB" id="A0A1V8M5J6"/>
<protein>
    <recommendedName>
        <fullName evidence="2">L-asparaginase N-terminal domain-containing protein</fullName>
    </recommendedName>
</protein>
<evidence type="ECO:0000313" key="3">
    <source>
        <dbReference type="EMBL" id="OQK16825.1"/>
    </source>
</evidence>
<gene>
    <name evidence="3" type="ORF">AU255_02665</name>
</gene>
<keyword evidence="1" id="KW-0472">Membrane</keyword>
<dbReference type="EMBL" id="LPUF01000001">
    <property type="protein sequence ID" value="OQK16825.1"/>
    <property type="molecule type" value="Genomic_DNA"/>
</dbReference>
<accession>A0A1V8M5J6</accession>
<dbReference type="Proteomes" id="UP000191980">
    <property type="component" value="Unassembled WGS sequence"/>
</dbReference>
<keyword evidence="4" id="KW-1185">Reference proteome</keyword>
<feature type="transmembrane region" description="Helical" evidence="1">
    <location>
        <begin position="7"/>
        <end position="28"/>
    </location>
</feature>
<dbReference type="PIRSF" id="PIRSF001220">
    <property type="entry name" value="L-ASNase_gatD"/>
    <property type="match status" value="1"/>
</dbReference>
<reference evidence="3 4" key="1">
    <citation type="submission" date="2015-12" db="EMBL/GenBank/DDBJ databases">
        <authorList>
            <person name="Shamseldin A."/>
            <person name="Moawad H."/>
            <person name="Abd El-Rahim W.M."/>
            <person name="Sadowsky M.J."/>
        </authorList>
    </citation>
    <scope>NUCLEOTIDE SEQUENCE [LARGE SCALE GENOMIC DNA]</scope>
    <source>
        <strain evidence="3 4">WF1</strain>
    </source>
</reference>
<feature type="domain" description="L-asparaginase N-terminal" evidence="2">
    <location>
        <begin position="1"/>
        <end position="67"/>
    </location>
</feature>
<dbReference type="InterPro" id="IPR037152">
    <property type="entry name" value="L-asparaginase_N_sf"/>
</dbReference>
<evidence type="ECO:0000313" key="4">
    <source>
        <dbReference type="Proteomes" id="UP000191980"/>
    </source>
</evidence>
<dbReference type="RefSeq" id="WP_080521442.1">
    <property type="nucleotide sequence ID" value="NZ_LPUF01000001.1"/>
</dbReference>
<dbReference type="InterPro" id="IPR036152">
    <property type="entry name" value="Asp/glu_Ase-like_sf"/>
</dbReference>
<evidence type="ECO:0000256" key="1">
    <source>
        <dbReference type="SAM" id="Phobius"/>
    </source>
</evidence>
<dbReference type="InterPro" id="IPR006034">
    <property type="entry name" value="Asparaginase/glutaminase-like"/>
</dbReference>
<name>A0A1V8M5J6_9GAMM</name>
<dbReference type="OrthoDB" id="9788068at2"/>
<feature type="transmembrane region" description="Helical" evidence="1">
    <location>
        <begin position="34"/>
        <end position="54"/>
    </location>
</feature>
<dbReference type="STRING" id="1420851.AU255_02665"/>
<dbReference type="InterPro" id="IPR027474">
    <property type="entry name" value="L-asparaginase_N"/>
</dbReference>
<proteinExistence type="predicted"/>
<dbReference type="SUPFAM" id="SSF53774">
    <property type="entry name" value="Glutaminase/Asparaginase"/>
    <property type="match status" value="1"/>
</dbReference>
<evidence type="ECO:0000259" key="2">
    <source>
        <dbReference type="Pfam" id="PF00710"/>
    </source>
</evidence>
<sequence length="77" mass="8372">MVKTATYLALSIKDKTIALVGAIILFTIKQSDALFNLCCAITAVQLLPAGIYITMNGKIFAWVKVVKDKQRGEITAI</sequence>
<dbReference type="Pfam" id="PF00710">
    <property type="entry name" value="Asparaginase"/>
    <property type="match status" value="1"/>
</dbReference>